<reference evidence="1" key="1">
    <citation type="journal article" date="2021" name="Proc. Natl. Acad. Sci. U.S.A.">
        <title>A Catalog of Tens of Thousands of Viruses from Human Metagenomes Reveals Hidden Associations with Chronic Diseases.</title>
        <authorList>
            <person name="Tisza M.J."/>
            <person name="Buck C.B."/>
        </authorList>
    </citation>
    <scope>NUCLEOTIDE SEQUENCE</scope>
    <source>
        <strain evidence="1">CtqPo10</strain>
    </source>
</reference>
<name>A0A8S5SV49_9CAUD</name>
<proteinExistence type="predicted"/>
<accession>A0A8S5SV49</accession>
<evidence type="ECO:0000313" key="1">
    <source>
        <dbReference type="EMBL" id="DAF54675.1"/>
    </source>
</evidence>
<sequence>MENINISIPKIKNGTLLKLGSDKYSLTIKVDKHLNWFQKKMYKICFGMIATDYTEE</sequence>
<organism evidence="1">
    <name type="scientific">Siphoviridae sp. ctqPo10</name>
    <dbReference type="NCBI Taxonomy" id="2827948"/>
    <lineage>
        <taxon>Viruses</taxon>
        <taxon>Duplodnaviria</taxon>
        <taxon>Heunggongvirae</taxon>
        <taxon>Uroviricota</taxon>
        <taxon>Caudoviricetes</taxon>
    </lineage>
</organism>
<dbReference type="EMBL" id="BK032682">
    <property type="protein sequence ID" value="DAF54675.1"/>
    <property type="molecule type" value="Genomic_DNA"/>
</dbReference>
<protein>
    <submittedName>
        <fullName evidence="1">Uncharacterized protein</fullName>
    </submittedName>
</protein>